<feature type="transmembrane region" description="Helical" evidence="1">
    <location>
        <begin position="150"/>
        <end position="172"/>
    </location>
</feature>
<keyword evidence="1" id="KW-0812">Transmembrane</keyword>
<organism evidence="2 3">
    <name type="scientific">Bacillus subtilis</name>
    <dbReference type="NCBI Taxonomy" id="1423"/>
    <lineage>
        <taxon>Bacteria</taxon>
        <taxon>Bacillati</taxon>
        <taxon>Bacillota</taxon>
        <taxon>Bacilli</taxon>
        <taxon>Bacillales</taxon>
        <taxon>Bacillaceae</taxon>
        <taxon>Bacillus</taxon>
    </lineage>
</organism>
<comment type="caution">
    <text evidence="2">The sequence shown here is derived from an EMBL/GenBank/DDBJ whole genome shotgun (WGS) entry which is preliminary data.</text>
</comment>
<proteinExistence type="predicted"/>
<feature type="transmembrane region" description="Helical" evidence="1">
    <location>
        <begin position="184"/>
        <end position="201"/>
    </location>
</feature>
<dbReference type="Proteomes" id="UP000076442">
    <property type="component" value="Unassembled WGS sequence"/>
</dbReference>
<feature type="transmembrane region" description="Helical" evidence="1">
    <location>
        <begin position="66"/>
        <end position="85"/>
    </location>
</feature>
<reference evidence="2 3" key="1">
    <citation type="submission" date="2015-09" db="EMBL/GenBank/DDBJ databases">
        <title>Spore heat resistance.</title>
        <authorList>
            <person name="Boekhorst J."/>
            <person name="Berendsen E.M."/>
            <person name="Wells-Bennik M.H."/>
            <person name="Kuipers O.P."/>
        </authorList>
    </citation>
    <scope>NUCLEOTIDE SEQUENCE [LARGE SCALE GENOMIC DNA]</scope>
    <source>
        <strain evidence="2 3">B4122</strain>
    </source>
</reference>
<protein>
    <submittedName>
        <fullName evidence="2">Uncharacterized protein</fullName>
    </submittedName>
</protein>
<name>A0AAP1E118_BACIU</name>
<keyword evidence="1" id="KW-0472">Membrane</keyword>
<gene>
    <name evidence="2" type="ORF">B4122_4339</name>
</gene>
<dbReference type="AlphaFoldDB" id="A0AAP1E118"/>
<accession>A0AAP1E118</accession>
<evidence type="ECO:0000313" key="2">
    <source>
        <dbReference type="EMBL" id="KZD88389.1"/>
    </source>
</evidence>
<feature type="transmembrane region" description="Helical" evidence="1">
    <location>
        <begin position="6"/>
        <end position="25"/>
    </location>
</feature>
<sequence>MSMIITFFIVILVIALIILLSKYIINKTFFFIELISNYLFRKYKLIVSTGYNPNKKYIRFLKVSEIIFIILTFIFLITTLMWIIKFNTSKYLYIFLISAAIVIFYTIFIGNFNLNIKKQLDKSSYKYVSPIETLIKKIDKESYIYTRMKVLVESWLSFYIHLLIVFILYSFSSLFTDIPNTIRYVFWMSLPFGLASWVYFSTFNSAKQDVRRIMIYIILLIITINKSYEDFKILLNLEGQNKSIDYFSFLILTVFTALDRLLKSVKDDYKNFKDPKKSCKCNKAT</sequence>
<evidence type="ECO:0000256" key="1">
    <source>
        <dbReference type="SAM" id="Phobius"/>
    </source>
</evidence>
<evidence type="ECO:0000313" key="3">
    <source>
        <dbReference type="Proteomes" id="UP000076442"/>
    </source>
</evidence>
<dbReference type="EMBL" id="LJZV01000027">
    <property type="protein sequence ID" value="KZD88389.1"/>
    <property type="molecule type" value="Genomic_DNA"/>
</dbReference>
<keyword evidence="1" id="KW-1133">Transmembrane helix</keyword>
<feature type="transmembrane region" description="Helical" evidence="1">
    <location>
        <begin position="91"/>
        <end position="114"/>
    </location>
</feature>